<dbReference type="AlphaFoldDB" id="A0A550C0C3"/>
<comment type="caution">
    <text evidence="2">The sequence shown here is derived from an EMBL/GenBank/DDBJ whole genome shotgun (WGS) entry which is preliminary data.</text>
</comment>
<gene>
    <name evidence="2" type="ORF">BD626DRAFT_586223</name>
</gene>
<evidence type="ECO:0000313" key="2">
    <source>
        <dbReference type="EMBL" id="TRM58230.1"/>
    </source>
</evidence>
<accession>A0A550C0C3</accession>
<feature type="region of interest" description="Disordered" evidence="1">
    <location>
        <begin position="330"/>
        <end position="358"/>
    </location>
</feature>
<protein>
    <submittedName>
        <fullName evidence="2">Uncharacterized protein</fullName>
    </submittedName>
</protein>
<organism evidence="2 3">
    <name type="scientific">Schizophyllum amplum</name>
    <dbReference type="NCBI Taxonomy" id="97359"/>
    <lineage>
        <taxon>Eukaryota</taxon>
        <taxon>Fungi</taxon>
        <taxon>Dikarya</taxon>
        <taxon>Basidiomycota</taxon>
        <taxon>Agaricomycotina</taxon>
        <taxon>Agaricomycetes</taxon>
        <taxon>Agaricomycetidae</taxon>
        <taxon>Agaricales</taxon>
        <taxon>Schizophyllaceae</taxon>
        <taxon>Schizophyllum</taxon>
    </lineage>
</organism>
<proteinExistence type="predicted"/>
<feature type="compositionally biased region" description="Basic residues" evidence="1">
    <location>
        <begin position="19"/>
        <end position="30"/>
    </location>
</feature>
<feature type="region of interest" description="Disordered" evidence="1">
    <location>
        <begin position="1"/>
        <end position="32"/>
    </location>
</feature>
<dbReference type="OrthoDB" id="2863801at2759"/>
<keyword evidence="3" id="KW-1185">Reference proteome</keyword>
<name>A0A550C0C3_9AGAR</name>
<evidence type="ECO:0000256" key="1">
    <source>
        <dbReference type="SAM" id="MobiDB-lite"/>
    </source>
</evidence>
<sequence>MSSKEKKSYEKKSYEKKSYEKKKNKTRAQRHANNQLQPIYRLPNEILEIIFVLSRPLALERPVPGTADFYFSYMRASGVLDYARLLGRVSQRWRDVTRGCPALWSHIYIHAGVFPVFGRYEQRHYEMALQLSKDYPLTISIAVGKDGCMPILRGPLFAPHIPRIRALYIDMTSSFAMSQRVLPLFPEVDTPLLEIIHIDFGCSAPVAAMYLGSLAIDYAQDIPDVAGGAPRQHKRLTRNAPLLHEVLLEGLGMDNPHMMETGASDTYAVQHLGPAGVHWENLTRLRLPDMPVSAASLVKVIARATRLTELRCAIHEEMDPEDLIELMDEEDSFSDPEDERSGERHDTDTRQGRTPGNTGLGLHVFPDLEILHIVTWALDPGIYDSDEEDEYGFPTNMELLLNALVCPALTQLSITRQADELFLHMLDEYSAGLGDESQCRPGAFKLHPPLRAFLQRSRCTVRGLHLSGLSLVQQELLNIMQLCPDVRTLTLTDAVRQMSPGFWRALRRRERGGRHIYMPALRVLNVENRRESNARSGFSNMDVLDTVESRWPYRKDVSRKYHETRDMILVRVVHHPEPVRAPKNARGTPQHVLEARMRERLRMVQSRKDIMLGITELERGPPVGSDEDYDDFDDCDVVLDLEYWY</sequence>
<reference evidence="2 3" key="1">
    <citation type="journal article" date="2019" name="New Phytol.">
        <title>Comparative genomics reveals unique wood-decay strategies and fruiting body development in the Schizophyllaceae.</title>
        <authorList>
            <person name="Almasi E."/>
            <person name="Sahu N."/>
            <person name="Krizsan K."/>
            <person name="Balint B."/>
            <person name="Kovacs G.M."/>
            <person name="Kiss B."/>
            <person name="Cseklye J."/>
            <person name="Drula E."/>
            <person name="Henrissat B."/>
            <person name="Nagy I."/>
            <person name="Chovatia M."/>
            <person name="Adam C."/>
            <person name="LaButti K."/>
            <person name="Lipzen A."/>
            <person name="Riley R."/>
            <person name="Grigoriev I.V."/>
            <person name="Nagy L.G."/>
        </authorList>
    </citation>
    <scope>NUCLEOTIDE SEQUENCE [LARGE SCALE GENOMIC DNA]</scope>
    <source>
        <strain evidence="2 3">NL-1724</strain>
    </source>
</reference>
<feature type="compositionally biased region" description="Basic and acidic residues" evidence="1">
    <location>
        <begin position="339"/>
        <end position="351"/>
    </location>
</feature>
<feature type="compositionally biased region" description="Basic and acidic residues" evidence="1">
    <location>
        <begin position="1"/>
        <end position="18"/>
    </location>
</feature>
<evidence type="ECO:0000313" key="3">
    <source>
        <dbReference type="Proteomes" id="UP000320762"/>
    </source>
</evidence>
<dbReference type="EMBL" id="VDMD01000037">
    <property type="protein sequence ID" value="TRM58230.1"/>
    <property type="molecule type" value="Genomic_DNA"/>
</dbReference>
<dbReference type="Proteomes" id="UP000320762">
    <property type="component" value="Unassembled WGS sequence"/>
</dbReference>